<protein>
    <submittedName>
        <fullName evidence="2">Alpha/beta hydrolase fold protein</fullName>
    </submittedName>
</protein>
<sequence>MSDVVILTGLADSRWTWRPVETALADAGTVLIADRTRHQTFPTLADEIVRVRDLVVGHRLGPPVVVAHSFGALIAEAYARRYPVAGLVLVDPSWDPDATGRGAIEAGLVRAAFHGAGALGKALDVTGLARHLGPALWSLSLRAVALRRPGAGVVAATRSVYRRGETLVAAAAEELAFRDFAAALAKSRATSHAPEVPVVVLTAVGTDPKSRDSRHWIAAHRRLAALFPNGRHEVVRGAKHMMHIDRPEVIVREVNRLLAG</sequence>
<dbReference type="GO" id="GO:0016787">
    <property type="term" value="F:hydrolase activity"/>
    <property type="evidence" value="ECO:0007669"/>
    <property type="project" value="UniProtKB-KW"/>
</dbReference>
<name>D3Q0B9_STANL</name>
<dbReference type="HOGENOM" id="CLU_020336_9_0_11"/>
<dbReference type="AlphaFoldDB" id="D3Q0B9"/>
<evidence type="ECO:0000259" key="1">
    <source>
        <dbReference type="Pfam" id="PF12697"/>
    </source>
</evidence>
<dbReference type="OrthoDB" id="7185741at2"/>
<accession>D3Q0B9</accession>
<dbReference type="PANTHER" id="PTHR43798">
    <property type="entry name" value="MONOACYLGLYCEROL LIPASE"/>
    <property type="match status" value="1"/>
</dbReference>
<dbReference type="Gene3D" id="3.40.50.1820">
    <property type="entry name" value="alpha/beta hydrolase"/>
    <property type="match status" value="1"/>
</dbReference>
<keyword evidence="2" id="KW-0378">Hydrolase</keyword>
<dbReference type="RefSeq" id="WP_013015354.1">
    <property type="nucleotide sequence ID" value="NC_013947.1"/>
</dbReference>
<evidence type="ECO:0000313" key="2">
    <source>
        <dbReference type="EMBL" id="ADD39783.1"/>
    </source>
</evidence>
<dbReference type="InterPro" id="IPR029058">
    <property type="entry name" value="AB_hydrolase_fold"/>
</dbReference>
<feature type="domain" description="AB hydrolase-1" evidence="1">
    <location>
        <begin position="4"/>
        <end position="252"/>
    </location>
</feature>
<dbReference type="EMBL" id="CP001778">
    <property type="protein sequence ID" value="ADD39783.1"/>
    <property type="molecule type" value="Genomic_DNA"/>
</dbReference>
<dbReference type="GO" id="GO:0016020">
    <property type="term" value="C:membrane"/>
    <property type="evidence" value="ECO:0007669"/>
    <property type="project" value="TreeGrafter"/>
</dbReference>
<dbReference type="InterPro" id="IPR050266">
    <property type="entry name" value="AB_hydrolase_sf"/>
</dbReference>
<dbReference type="SUPFAM" id="SSF53474">
    <property type="entry name" value="alpha/beta-Hydrolases"/>
    <property type="match status" value="1"/>
</dbReference>
<gene>
    <name evidence="2" type="ordered locus">Snas_0061</name>
</gene>
<evidence type="ECO:0000313" key="3">
    <source>
        <dbReference type="Proteomes" id="UP000000844"/>
    </source>
</evidence>
<reference evidence="2 3" key="1">
    <citation type="journal article" date="2009" name="Stand. Genomic Sci.">
        <title>Complete genome sequence of Stackebrandtia nassauensis type strain (LLR-40K-21).</title>
        <authorList>
            <person name="Munk C."/>
            <person name="Lapidus A."/>
            <person name="Copeland A."/>
            <person name="Jando M."/>
            <person name="Mayilraj S."/>
            <person name="Glavina Del Rio T."/>
            <person name="Nolan M."/>
            <person name="Chen F."/>
            <person name="Lucas S."/>
            <person name="Tice H."/>
            <person name="Cheng J.F."/>
            <person name="Han C."/>
            <person name="Detter J.C."/>
            <person name="Bruce D."/>
            <person name="Goodwin L."/>
            <person name="Chain P."/>
            <person name="Pitluck S."/>
            <person name="Goker M."/>
            <person name="Ovchinikova G."/>
            <person name="Pati A."/>
            <person name="Ivanova N."/>
            <person name="Mavromatis K."/>
            <person name="Chen A."/>
            <person name="Palaniappan K."/>
            <person name="Land M."/>
            <person name="Hauser L."/>
            <person name="Chang Y.J."/>
            <person name="Jeffries C.D."/>
            <person name="Bristow J."/>
            <person name="Eisen J.A."/>
            <person name="Markowitz V."/>
            <person name="Hugenholtz P."/>
            <person name="Kyrpides N.C."/>
            <person name="Klenk H.P."/>
        </authorList>
    </citation>
    <scope>NUCLEOTIDE SEQUENCE [LARGE SCALE GENOMIC DNA]</scope>
    <source>
        <strain evidence="3">DSM 44728 / CIP 108903 / NRRL B-16338 / NBRC 102104 / LLR-40K-21</strain>
    </source>
</reference>
<proteinExistence type="predicted"/>
<dbReference type="KEGG" id="sna:Snas_0061"/>
<dbReference type="STRING" id="446470.Snas_0061"/>
<keyword evidence="3" id="KW-1185">Reference proteome</keyword>
<dbReference type="Proteomes" id="UP000000844">
    <property type="component" value="Chromosome"/>
</dbReference>
<dbReference type="eggNOG" id="COG2267">
    <property type="taxonomic scope" value="Bacteria"/>
</dbReference>
<dbReference type="Pfam" id="PF12697">
    <property type="entry name" value="Abhydrolase_6"/>
    <property type="match status" value="1"/>
</dbReference>
<dbReference type="PANTHER" id="PTHR43798:SF33">
    <property type="entry name" value="HYDROLASE, PUTATIVE (AFU_ORTHOLOGUE AFUA_2G14860)-RELATED"/>
    <property type="match status" value="1"/>
</dbReference>
<dbReference type="InterPro" id="IPR000073">
    <property type="entry name" value="AB_hydrolase_1"/>
</dbReference>
<organism evidence="2 3">
    <name type="scientific">Stackebrandtia nassauensis (strain DSM 44728 / CIP 108903 / NRRL B-16338 / NBRC 102104 / LLR-40K-21)</name>
    <dbReference type="NCBI Taxonomy" id="446470"/>
    <lineage>
        <taxon>Bacteria</taxon>
        <taxon>Bacillati</taxon>
        <taxon>Actinomycetota</taxon>
        <taxon>Actinomycetes</taxon>
        <taxon>Glycomycetales</taxon>
        <taxon>Glycomycetaceae</taxon>
        <taxon>Stackebrandtia</taxon>
    </lineage>
</organism>